<dbReference type="AlphaFoldDB" id="F4RWA4"/>
<dbReference type="RefSeq" id="XP_007413491.1">
    <property type="nucleotide sequence ID" value="XM_007413429.1"/>
</dbReference>
<gene>
    <name evidence="2" type="ORF">MELLADRAFT_90258</name>
</gene>
<feature type="region of interest" description="Disordered" evidence="1">
    <location>
        <begin position="340"/>
        <end position="424"/>
    </location>
</feature>
<evidence type="ECO:0000313" key="2">
    <source>
        <dbReference type="EMBL" id="EGG03356.1"/>
    </source>
</evidence>
<dbReference type="STRING" id="747676.F4RWA4"/>
<name>F4RWA4_MELLP</name>
<dbReference type="KEGG" id="mlr:MELLADRAFT_90258"/>
<sequence length="424" mass="47764">MQVPTTSNTPSPMLPPPLISALRNPDPEATEPFHHCKQLDKFVKEFAPHQGYGIIIGHSGRDPHLYCRYECHRGGKPAKRKGQTDATECNPPKKTRSIRIECPFKMKATFHRERCTWTLHHEITSHNHGPMEMEIPHITPSIAPTSAEQSLALDLSHEPTNVPLDTTVQSQLLSINNRILSMPTSQQDEILQSIHKLIDAVSNVPKDKIPTNAHDSHEQQTALQILEEMEQFNELIQFQSPLHVQHNDTSITHHQEQEKSPTSPSRIDVDAFNRLMNKQALMNDQPLMNDHPSFDSIDSFVYEDLLQPNTQQPGVQTTCQVLDVNTVAKHDYATNTNLERSLSSTLPSTTINKEPLPPHPVYKSSHEPPPQTRSTRSTIKKTASVSPRRTRSRLDHVTGVAAQSGVKRTQLTRTRSTLSAKKHK</sequence>
<accession>F4RWA4</accession>
<reference evidence="3" key="1">
    <citation type="journal article" date="2011" name="Proc. Natl. Acad. Sci. U.S.A.">
        <title>Obligate biotrophy features unraveled by the genomic analysis of rust fungi.</title>
        <authorList>
            <person name="Duplessis S."/>
            <person name="Cuomo C.A."/>
            <person name="Lin Y.-C."/>
            <person name="Aerts A."/>
            <person name="Tisserant E."/>
            <person name="Veneault-Fourrey C."/>
            <person name="Joly D.L."/>
            <person name="Hacquard S."/>
            <person name="Amselem J."/>
            <person name="Cantarel B.L."/>
            <person name="Chiu R."/>
            <person name="Coutinho P.M."/>
            <person name="Feau N."/>
            <person name="Field M."/>
            <person name="Frey P."/>
            <person name="Gelhaye E."/>
            <person name="Goldberg J."/>
            <person name="Grabherr M.G."/>
            <person name="Kodira C.D."/>
            <person name="Kohler A."/>
            <person name="Kuees U."/>
            <person name="Lindquist E.A."/>
            <person name="Lucas S.M."/>
            <person name="Mago R."/>
            <person name="Mauceli E."/>
            <person name="Morin E."/>
            <person name="Murat C."/>
            <person name="Pangilinan J.L."/>
            <person name="Park R."/>
            <person name="Pearson M."/>
            <person name="Quesneville H."/>
            <person name="Rouhier N."/>
            <person name="Sakthikumar S."/>
            <person name="Salamov A.A."/>
            <person name="Schmutz J."/>
            <person name="Selles B."/>
            <person name="Shapiro H."/>
            <person name="Tanguay P."/>
            <person name="Tuskan G.A."/>
            <person name="Henrissat B."/>
            <person name="Van de Peer Y."/>
            <person name="Rouze P."/>
            <person name="Ellis J.G."/>
            <person name="Dodds P.N."/>
            <person name="Schein J.E."/>
            <person name="Zhong S."/>
            <person name="Hamelin R.C."/>
            <person name="Grigoriev I.V."/>
            <person name="Szabo L.J."/>
            <person name="Martin F."/>
        </authorList>
    </citation>
    <scope>NUCLEOTIDE SEQUENCE [LARGE SCALE GENOMIC DNA]</scope>
    <source>
        <strain evidence="3">98AG31 / pathotype 3-4-7</strain>
    </source>
</reference>
<feature type="compositionally biased region" description="Polar residues" evidence="1">
    <location>
        <begin position="1"/>
        <end position="11"/>
    </location>
</feature>
<feature type="compositionally biased region" description="Low complexity" evidence="1">
    <location>
        <begin position="408"/>
        <end position="424"/>
    </location>
</feature>
<protein>
    <recommendedName>
        <fullName evidence="4">FAR1 domain-containing protein</fullName>
    </recommendedName>
</protein>
<keyword evidence="3" id="KW-1185">Reference proteome</keyword>
<feature type="region of interest" description="Disordered" evidence="1">
    <location>
        <begin position="1"/>
        <end position="30"/>
    </location>
</feature>
<feature type="compositionally biased region" description="Polar residues" evidence="1">
    <location>
        <begin position="372"/>
        <end position="387"/>
    </location>
</feature>
<dbReference type="VEuPathDB" id="FungiDB:MELLADRAFT_90258"/>
<feature type="compositionally biased region" description="Polar residues" evidence="1">
    <location>
        <begin position="340"/>
        <end position="352"/>
    </location>
</feature>
<dbReference type="GeneID" id="18935507"/>
<proteinExistence type="predicted"/>
<dbReference type="eggNOG" id="ENOG502S3H3">
    <property type="taxonomic scope" value="Eukaryota"/>
</dbReference>
<dbReference type="Proteomes" id="UP000001072">
    <property type="component" value="Unassembled WGS sequence"/>
</dbReference>
<evidence type="ECO:0000256" key="1">
    <source>
        <dbReference type="SAM" id="MobiDB-lite"/>
    </source>
</evidence>
<dbReference type="InParanoid" id="F4RWA4"/>
<dbReference type="HOGENOM" id="CLU_594568_0_0_1"/>
<dbReference type="EMBL" id="GL883125">
    <property type="protein sequence ID" value="EGG03356.1"/>
    <property type="molecule type" value="Genomic_DNA"/>
</dbReference>
<evidence type="ECO:0008006" key="4">
    <source>
        <dbReference type="Google" id="ProtNLM"/>
    </source>
</evidence>
<evidence type="ECO:0000313" key="3">
    <source>
        <dbReference type="Proteomes" id="UP000001072"/>
    </source>
</evidence>
<organism evidence="3">
    <name type="scientific">Melampsora larici-populina (strain 98AG31 / pathotype 3-4-7)</name>
    <name type="common">Poplar leaf rust fungus</name>
    <dbReference type="NCBI Taxonomy" id="747676"/>
    <lineage>
        <taxon>Eukaryota</taxon>
        <taxon>Fungi</taxon>
        <taxon>Dikarya</taxon>
        <taxon>Basidiomycota</taxon>
        <taxon>Pucciniomycotina</taxon>
        <taxon>Pucciniomycetes</taxon>
        <taxon>Pucciniales</taxon>
        <taxon>Melampsoraceae</taxon>
        <taxon>Melampsora</taxon>
    </lineage>
</organism>